<organism evidence="2 3">
    <name type="scientific">Monoraphidium neglectum</name>
    <dbReference type="NCBI Taxonomy" id="145388"/>
    <lineage>
        <taxon>Eukaryota</taxon>
        <taxon>Viridiplantae</taxon>
        <taxon>Chlorophyta</taxon>
        <taxon>core chlorophytes</taxon>
        <taxon>Chlorophyceae</taxon>
        <taxon>CS clade</taxon>
        <taxon>Sphaeropleales</taxon>
        <taxon>Selenastraceae</taxon>
        <taxon>Monoraphidium</taxon>
    </lineage>
</organism>
<dbReference type="OrthoDB" id="9991235at2759"/>
<dbReference type="PANTHER" id="PTHR11373">
    <property type="entry name" value="DEOXYNUCLEOSIDE TRIPHOSPHATE TRIPHOSPHOHYDROLASE"/>
    <property type="match status" value="1"/>
</dbReference>
<dbReference type="Proteomes" id="UP000054498">
    <property type="component" value="Unassembled WGS sequence"/>
</dbReference>
<feature type="domain" description="HD" evidence="1">
    <location>
        <begin position="65"/>
        <end position="120"/>
    </location>
</feature>
<dbReference type="InterPro" id="IPR006674">
    <property type="entry name" value="HD_domain"/>
</dbReference>
<protein>
    <submittedName>
        <fullName evidence="2">SAM domain and HD domain-containing protein 1</fullName>
    </submittedName>
</protein>
<dbReference type="PANTHER" id="PTHR11373:SF4">
    <property type="entry name" value="DEOXYNUCLEOSIDE TRIPHOSPHATE TRIPHOSPHOHYDROLASE SAMHD1"/>
    <property type="match status" value="1"/>
</dbReference>
<evidence type="ECO:0000313" key="3">
    <source>
        <dbReference type="Proteomes" id="UP000054498"/>
    </source>
</evidence>
<dbReference type="InterPro" id="IPR050135">
    <property type="entry name" value="dGTPase-like"/>
</dbReference>
<dbReference type="GO" id="GO:0006203">
    <property type="term" value="P:dGTP catabolic process"/>
    <property type="evidence" value="ECO:0007669"/>
    <property type="project" value="TreeGrafter"/>
</dbReference>
<dbReference type="GeneID" id="25733246"/>
<dbReference type="STRING" id="145388.A0A0D2IWN0"/>
<evidence type="ECO:0000259" key="1">
    <source>
        <dbReference type="Pfam" id="PF01966"/>
    </source>
</evidence>
<keyword evidence="3" id="KW-1185">Reference proteome</keyword>
<dbReference type="Pfam" id="PF01966">
    <property type="entry name" value="HD"/>
    <property type="match status" value="1"/>
</dbReference>
<dbReference type="CDD" id="cd00077">
    <property type="entry name" value="HDc"/>
    <property type="match status" value="1"/>
</dbReference>
<accession>A0A0D2IWN0</accession>
<dbReference type="InterPro" id="IPR003607">
    <property type="entry name" value="HD/PDEase_dom"/>
</dbReference>
<dbReference type="KEGG" id="mng:MNEG_15571"/>
<dbReference type="Gene3D" id="1.10.3210.10">
    <property type="entry name" value="Hypothetical protein af1432"/>
    <property type="match status" value="1"/>
</dbReference>
<name>A0A0D2IWN0_9CHLO</name>
<sequence>MGSAWDEYNQRRAEEGKKIRDPLHDYVKLGPAAVAALDTPPLQRLRHMKQLGCASAVYPSAEHSRFTHSLGVAHLAAQMVAHLRETQPELELSPGDMDVVELAGLTHDSGHGPYSHVFESEVLPKLGIKW</sequence>
<dbReference type="EMBL" id="KK105663">
    <property type="protein sequence ID" value="KIY92392.1"/>
    <property type="molecule type" value="Genomic_DNA"/>
</dbReference>
<dbReference type="AlphaFoldDB" id="A0A0D2IWN0"/>
<proteinExistence type="predicted"/>
<gene>
    <name evidence="2" type="ORF">MNEG_15571</name>
</gene>
<reference evidence="2 3" key="1">
    <citation type="journal article" date="2013" name="BMC Genomics">
        <title>Reconstruction of the lipid metabolism for the microalga Monoraphidium neglectum from its genome sequence reveals characteristics suitable for biofuel production.</title>
        <authorList>
            <person name="Bogen C."/>
            <person name="Al-Dilaimi A."/>
            <person name="Albersmeier A."/>
            <person name="Wichmann J."/>
            <person name="Grundmann M."/>
            <person name="Rupp O."/>
            <person name="Lauersen K.J."/>
            <person name="Blifernez-Klassen O."/>
            <person name="Kalinowski J."/>
            <person name="Goesmann A."/>
            <person name="Mussgnug J.H."/>
            <person name="Kruse O."/>
        </authorList>
    </citation>
    <scope>NUCLEOTIDE SEQUENCE [LARGE SCALE GENOMIC DNA]</scope>
    <source>
        <strain evidence="2 3">SAG 48.87</strain>
    </source>
</reference>
<dbReference type="SUPFAM" id="SSF109604">
    <property type="entry name" value="HD-domain/PDEase-like"/>
    <property type="match status" value="1"/>
</dbReference>
<evidence type="ECO:0000313" key="2">
    <source>
        <dbReference type="EMBL" id="KIY92392.1"/>
    </source>
</evidence>
<dbReference type="RefSeq" id="XP_013891412.1">
    <property type="nucleotide sequence ID" value="XM_014035958.1"/>
</dbReference>
<dbReference type="GO" id="GO:0008832">
    <property type="term" value="F:dGTPase activity"/>
    <property type="evidence" value="ECO:0007669"/>
    <property type="project" value="TreeGrafter"/>
</dbReference>